<dbReference type="InterPro" id="IPR050109">
    <property type="entry name" value="HTH-type_TetR-like_transc_reg"/>
</dbReference>
<dbReference type="PANTHER" id="PTHR30055">
    <property type="entry name" value="HTH-TYPE TRANSCRIPTIONAL REGULATOR RUTR"/>
    <property type="match status" value="1"/>
</dbReference>
<evidence type="ECO:0000256" key="2">
    <source>
        <dbReference type="ARBA" id="ARBA00023125"/>
    </source>
</evidence>
<dbReference type="Pfam" id="PF00440">
    <property type="entry name" value="TetR_N"/>
    <property type="match status" value="1"/>
</dbReference>
<dbReference type="InterPro" id="IPR049445">
    <property type="entry name" value="TetR_SbtR-like_C"/>
</dbReference>
<evidence type="ECO:0000256" key="3">
    <source>
        <dbReference type="ARBA" id="ARBA00023163"/>
    </source>
</evidence>
<dbReference type="PROSITE" id="PS50977">
    <property type="entry name" value="HTH_TETR_2"/>
    <property type="match status" value="1"/>
</dbReference>
<dbReference type="GO" id="GO:0003700">
    <property type="term" value="F:DNA-binding transcription factor activity"/>
    <property type="evidence" value="ECO:0007669"/>
    <property type="project" value="TreeGrafter"/>
</dbReference>
<dbReference type="Proteomes" id="UP000030848">
    <property type="component" value="Unassembled WGS sequence"/>
</dbReference>
<keyword evidence="1" id="KW-0805">Transcription regulation</keyword>
<dbReference type="PRINTS" id="PR00455">
    <property type="entry name" value="HTHTETR"/>
</dbReference>
<evidence type="ECO:0000259" key="5">
    <source>
        <dbReference type="PROSITE" id="PS50977"/>
    </source>
</evidence>
<feature type="domain" description="HTH tetR-type" evidence="5">
    <location>
        <begin position="17"/>
        <end position="76"/>
    </location>
</feature>
<keyword evidence="3" id="KW-0804">Transcription</keyword>
<accession>A0A837DCI6</accession>
<gene>
    <name evidence="6" type="ORF">MINT15_18070</name>
</gene>
<evidence type="ECO:0000256" key="1">
    <source>
        <dbReference type="ARBA" id="ARBA00023015"/>
    </source>
</evidence>
<dbReference type="InterPro" id="IPR009057">
    <property type="entry name" value="Homeodomain-like_sf"/>
</dbReference>
<dbReference type="GO" id="GO:0000976">
    <property type="term" value="F:transcription cis-regulatory region binding"/>
    <property type="evidence" value="ECO:0007669"/>
    <property type="project" value="TreeGrafter"/>
</dbReference>
<keyword evidence="2 4" id="KW-0238">DNA-binding</keyword>
<reference evidence="6 7" key="1">
    <citation type="submission" date="2014-10" db="EMBL/GenBank/DDBJ databases">
        <title>Genome sequence of Micropolyspora internatus JCM3315.</title>
        <authorList>
            <person name="Shin S.-K."/>
            <person name="Yi H."/>
        </authorList>
    </citation>
    <scope>NUCLEOTIDE SEQUENCE [LARGE SCALE GENOMIC DNA]</scope>
    <source>
        <strain evidence="6 7">JCM 3315</strain>
    </source>
</reference>
<dbReference type="SUPFAM" id="SSF48498">
    <property type="entry name" value="Tetracyclin repressor-like, C-terminal domain"/>
    <property type="match status" value="1"/>
</dbReference>
<dbReference type="SUPFAM" id="SSF46689">
    <property type="entry name" value="Homeodomain-like"/>
    <property type="match status" value="1"/>
</dbReference>
<sequence length="197" mass="21297">MSGMTQQLGTPRRRDAVSNRAAILRAAAAAFSERGRAVDVREIARCAGVGMGTLYRHFPSKDALIETLLTESYARWVDQARRSARARASAWEALESFITDALTFQRRDRAVLENLAAATTDATGVSVCQRLLRPLVEELVTAAHTEGALRPGVRADDVLAVLAALGRLVELDTSAEAVRRCLQIVLSGLRNGGELTP</sequence>
<comment type="caution">
    <text evidence="6">The sequence shown here is derived from an EMBL/GenBank/DDBJ whole genome shotgun (WGS) entry which is preliminary data.</text>
</comment>
<name>A0A837DCI6_9PSEU</name>
<proteinExistence type="predicted"/>
<protein>
    <submittedName>
        <fullName evidence="6">TetR family transcriptional regulator</fullName>
    </submittedName>
</protein>
<dbReference type="InterPro" id="IPR001647">
    <property type="entry name" value="HTH_TetR"/>
</dbReference>
<evidence type="ECO:0000313" key="7">
    <source>
        <dbReference type="Proteomes" id="UP000030848"/>
    </source>
</evidence>
<dbReference type="EMBL" id="JRZE01000003">
    <property type="protein sequence ID" value="KHF44925.1"/>
    <property type="molecule type" value="Genomic_DNA"/>
</dbReference>
<evidence type="ECO:0000256" key="4">
    <source>
        <dbReference type="PROSITE-ProRule" id="PRU00335"/>
    </source>
</evidence>
<dbReference type="InterPro" id="IPR036271">
    <property type="entry name" value="Tet_transcr_reg_TetR-rel_C_sf"/>
</dbReference>
<dbReference type="PANTHER" id="PTHR30055:SF234">
    <property type="entry name" value="HTH-TYPE TRANSCRIPTIONAL REGULATOR BETI"/>
    <property type="match status" value="1"/>
</dbReference>
<dbReference type="Gene3D" id="1.10.357.10">
    <property type="entry name" value="Tetracycline Repressor, domain 2"/>
    <property type="match status" value="1"/>
</dbReference>
<dbReference type="Pfam" id="PF21597">
    <property type="entry name" value="TetR_C_43"/>
    <property type="match status" value="1"/>
</dbReference>
<dbReference type="AlphaFoldDB" id="A0A837DCI6"/>
<organism evidence="6 7">
    <name type="scientific">Saccharomonospora viridis</name>
    <dbReference type="NCBI Taxonomy" id="1852"/>
    <lineage>
        <taxon>Bacteria</taxon>
        <taxon>Bacillati</taxon>
        <taxon>Actinomycetota</taxon>
        <taxon>Actinomycetes</taxon>
        <taxon>Pseudonocardiales</taxon>
        <taxon>Pseudonocardiaceae</taxon>
        <taxon>Saccharomonospora</taxon>
    </lineage>
</organism>
<evidence type="ECO:0000313" key="6">
    <source>
        <dbReference type="EMBL" id="KHF44925.1"/>
    </source>
</evidence>
<feature type="DNA-binding region" description="H-T-H motif" evidence="4">
    <location>
        <begin position="39"/>
        <end position="58"/>
    </location>
</feature>